<comment type="caution">
    <text evidence="1">The sequence shown here is derived from an EMBL/GenBank/DDBJ whole genome shotgun (WGS) entry which is preliminary data.</text>
</comment>
<accession>A0ABQ8WFQ4</accession>
<organism evidence="1 2">
    <name type="scientific">Penicillium chrysogenum</name>
    <name type="common">Penicillium notatum</name>
    <dbReference type="NCBI Taxonomy" id="5076"/>
    <lineage>
        <taxon>Eukaryota</taxon>
        <taxon>Fungi</taxon>
        <taxon>Dikarya</taxon>
        <taxon>Ascomycota</taxon>
        <taxon>Pezizomycotina</taxon>
        <taxon>Eurotiomycetes</taxon>
        <taxon>Eurotiomycetidae</taxon>
        <taxon>Eurotiales</taxon>
        <taxon>Aspergillaceae</taxon>
        <taxon>Penicillium</taxon>
        <taxon>Penicillium chrysogenum species complex</taxon>
    </lineage>
</organism>
<protein>
    <submittedName>
        <fullName evidence="1">Uncharacterized protein</fullName>
    </submittedName>
</protein>
<proteinExistence type="predicted"/>
<dbReference type="EMBL" id="JAPVEB010000003">
    <property type="protein sequence ID" value="KAJ5268723.1"/>
    <property type="molecule type" value="Genomic_DNA"/>
</dbReference>
<evidence type="ECO:0000313" key="1">
    <source>
        <dbReference type="EMBL" id="KAJ5268723.1"/>
    </source>
</evidence>
<evidence type="ECO:0000313" key="2">
    <source>
        <dbReference type="Proteomes" id="UP001220256"/>
    </source>
</evidence>
<reference evidence="1 2" key="1">
    <citation type="journal article" date="2023" name="IMA Fungus">
        <title>Comparative genomic study of the Penicillium genus elucidates a diverse pangenome and 15 lateral gene transfer events.</title>
        <authorList>
            <person name="Petersen C."/>
            <person name="Sorensen T."/>
            <person name="Nielsen M.R."/>
            <person name="Sondergaard T.E."/>
            <person name="Sorensen J.L."/>
            <person name="Fitzpatrick D.A."/>
            <person name="Frisvad J.C."/>
            <person name="Nielsen K.L."/>
        </authorList>
    </citation>
    <scope>NUCLEOTIDE SEQUENCE [LARGE SCALE GENOMIC DNA]</scope>
    <source>
        <strain evidence="1 2">IBT 3361</strain>
    </source>
</reference>
<dbReference type="Proteomes" id="UP001220256">
    <property type="component" value="Unassembled WGS sequence"/>
</dbReference>
<sequence>MAEDILTEEGLPPTTPRCQYQGVKKCLECFEYELDRYNRDGQPADSSYIIFAHVDERPFLECFEDGSCPGSRLVPTGRATAEG</sequence>
<gene>
    <name evidence="1" type="ORF">N7505_004481</name>
</gene>
<name>A0ABQ8WFQ4_PENCH</name>
<keyword evidence="2" id="KW-1185">Reference proteome</keyword>